<sequence length="340" mass="37647">MSNVHEFTLFQKDKKMQKITAKDSGILAIGNSKGGVGKSTFSVHCAFFFAEKGYKVALIDLDNQGNSSKHLLKYNKEVTLPAYVKKSETNTVLKGNAVDLFLNELSDSQLSINSGAIAVFQPNLALANINNSIDNEKTKIFKENISKLLKHKTIIIFDTPPTLGNLLLIPLSVSHLVVMPTLLKSYAVDGISEYIAFAQKIKKAMNPDLVLGGVVPNLVNKKSETLSLEAMSQKKGAKTMESIEVELHLIDEDPLNPRKFLSDKDEDEMVESIKDRGILQAIVIIPHPDDATRYIVKDGNRRRRNALRAGLKTIPAVIKAEFSELDQLTANVMRKDMTNL</sequence>
<dbReference type="Proteomes" id="UP001367508">
    <property type="component" value="Unassembled WGS sequence"/>
</dbReference>
<dbReference type="AlphaFoldDB" id="A0AAN9JEJ8"/>
<reference evidence="2 3" key="1">
    <citation type="submission" date="2024-01" db="EMBL/GenBank/DDBJ databases">
        <title>The genomes of 5 underutilized Papilionoideae crops provide insights into root nodulation and disease resistanc.</title>
        <authorList>
            <person name="Jiang F."/>
        </authorList>
    </citation>
    <scope>NUCLEOTIDE SEQUENCE [LARGE SCALE GENOMIC DNA]</scope>
    <source>
        <strain evidence="2">LVBAO_FW01</strain>
        <tissue evidence="2">Leaves</tissue>
    </source>
</reference>
<feature type="domain" description="ParB-like N-terminal" evidence="1">
    <location>
        <begin position="243"/>
        <end position="332"/>
    </location>
</feature>
<dbReference type="EMBL" id="JAYMYQ010000055">
    <property type="protein sequence ID" value="KAK7296977.1"/>
    <property type="molecule type" value="Genomic_DNA"/>
</dbReference>
<dbReference type="SUPFAM" id="SSF110849">
    <property type="entry name" value="ParB/Sulfiredoxin"/>
    <property type="match status" value="1"/>
</dbReference>
<evidence type="ECO:0000313" key="3">
    <source>
        <dbReference type="Proteomes" id="UP001367508"/>
    </source>
</evidence>
<name>A0AAN9JEJ8_CANGL</name>
<dbReference type="SMART" id="SM00470">
    <property type="entry name" value="ParB"/>
    <property type="match status" value="1"/>
</dbReference>
<proteinExistence type="predicted"/>
<dbReference type="SUPFAM" id="SSF52540">
    <property type="entry name" value="P-loop containing nucleoside triphosphate hydrolases"/>
    <property type="match status" value="1"/>
</dbReference>
<organism evidence="2 3">
    <name type="scientific">Canavalia gladiata</name>
    <name type="common">Sword bean</name>
    <name type="synonym">Dolichos gladiatus</name>
    <dbReference type="NCBI Taxonomy" id="3824"/>
    <lineage>
        <taxon>Eukaryota</taxon>
        <taxon>Viridiplantae</taxon>
        <taxon>Streptophyta</taxon>
        <taxon>Embryophyta</taxon>
        <taxon>Tracheophyta</taxon>
        <taxon>Spermatophyta</taxon>
        <taxon>Magnoliopsida</taxon>
        <taxon>eudicotyledons</taxon>
        <taxon>Gunneridae</taxon>
        <taxon>Pentapetalae</taxon>
        <taxon>rosids</taxon>
        <taxon>fabids</taxon>
        <taxon>Fabales</taxon>
        <taxon>Fabaceae</taxon>
        <taxon>Papilionoideae</taxon>
        <taxon>50 kb inversion clade</taxon>
        <taxon>NPAAA clade</taxon>
        <taxon>indigoferoid/millettioid clade</taxon>
        <taxon>Phaseoleae</taxon>
        <taxon>Canavalia</taxon>
    </lineage>
</organism>
<evidence type="ECO:0000259" key="1">
    <source>
        <dbReference type="SMART" id="SM00470"/>
    </source>
</evidence>
<dbReference type="PANTHER" id="PTHR13696">
    <property type="entry name" value="P-LOOP CONTAINING NUCLEOSIDE TRIPHOSPHATE HYDROLASE"/>
    <property type="match status" value="1"/>
</dbReference>
<dbReference type="Gene3D" id="3.40.50.300">
    <property type="entry name" value="P-loop containing nucleotide triphosphate hydrolases"/>
    <property type="match status" value="1"/>
</dbReference>
<dbReference type="Pfam" id="PF02195">
    <property type="entry name" value="ParB_N"/>
    <property type="match status" value="1"/>
</dbReference>
<dbReference type="InterPro" id="IPR050678">
    <property type="entry name" value="DNA_Partitioning_ATPase"/>
</dbReference>
<dbReference type="NCBIfam" id="TIGR00180">
    <property type="entry name" value="parB_part"/>
    <property type="match status" value="1"/>
</dbReference>
<evidence type="ECO:0000313" key="2">
    <source>
        <dbReference type="EMBL" id="KAK7296977.1"/>
    </source>
</evidence>
<accession>A0AAN9JEJ8</accession>
<dbReference type="InterPro" id="IPR003115">
    <property type="entry name" value="ParB_N"/>
</dbReference>
<dbReference type="InterPro" id="IPR025669">
    <property type="entry name" value="AAA_dom"/>
</dbReference>
<dbReference type="InterPro" id="IPR004437">
    <property type="entry name" value="ParB/RepB/Spo0J"/>
</dbReference>
<dbReference type="Gene3D" id="3.90.1530.30">
    <property type="match status" value="1"/>
</dbReference>
<dbReference type="InterPro" id="IPR036086">
    <property type="entry name" value="ParB/Sulfiredoxin_sf"/>
</dbReference>
<dbReference type="PANTHER" id="PTHR13696:SF52">
    <property type="entry name" value="PARA FAMILY PROTEIN CT_582"/>
    <property type="match status" value="1"/>
</dbReference>
<dbReference type="InterPro" id="IPR027417">
    <property type="entry name" value="P-loop_NTPase"/>
</dbReference>
<dbReference type="Pfam" id="PF13614">
    <property type="entry name" value="AAA_31"/>
    <property type="match status" value="1"/>
</dbReference>
<protein>
    <recommendedName>
        <fullName evidence="1">ParB-like N-terminal domain-containing protein</fullName>
    </recommendedName>
</protein>
<gene>
    <name evidence="2" type="ORF">VNO77_49218</name>
</gene>
<keyword evidence="3" id="KW-1185">Reference proteome</keyword>
<comment type="caution">
    <text evidence="2">The sequence shown here is derived from an EMBL/GenBank/DDBJ whole genome shotgun (WGS) entry which is preliminary data.</text>
</comment>
<dbReference type="CDD" id="cd02042">
    <property type="entry name" value="ParAB_family"/>
    <property type="match status" value="1"/>
</dbReference>
<dbReference type="GO" id="GO:0003677">
    <property type="term" value="F:DNA binding"/>
    <property type="evidence" value="ECO:0007669"/>
    <property type="project" value="InterPro"/>
</dbReference>